<comment type="caution">
    <text evidence="3">The sequence shown here is derived from an EMBL/GenBank/DDBJ whole genome shotgun (WGS) entry which is preliminary data.</text>
</comment>
<reference evidence="3 4" key="1">
    <citation type="submission" date="2017-08" db="EMBL/GenBank/DDBJ databases">
        <title>Acidophilic green algal genome provides insights into adaptation to an acidic environment.</title>
        <authorList>
            <person name="Hirooka S."/>
            <person name="Hirose Y."/>
            <person name="Kanesaki Y."/>
            <person name="Higuchi S."/>
            <person name="Fujiwara T."/>
            <person name="Onuma R."/>
            <person name="Era A."/>
            <person name="Ohbayashi R."/>
            <person name="Uzuka A."/>
            <person name="Nozaki H."/>
            <person name="Yoshikawa H."/>
            <person name="Miyagishima S.Y."/>
        </authorList>
    </citation>
    <scope>NUCLEOTIDE SEQUENCE [LARGE SCALE GENOMIC DNA]</scope>
    <source>
        <strain evidence="3 4">NIES-2499</strain>
    </source>
</reference>
<feature type="region of interest" description="Disordered" evidence="1">
    <location>
        <begin position="176"/>
        <end position="218"/>
    </location>
</feature>
<gene>
    <name evidence="3" type="ORF">CEUSTIGMA_g2977.t1</name>
</gene>
<dbReference type="Gene3D" id="2.30.29.30">
    <property type="entry name" value="Pleckstrin-homology domain (PH domain)/Phosphotyrosine-binding domain (PTB)"/>
    <property type="match status" value="1"/>
</dbReference>
<dbReference type="SUPFAM" id="SSF50729">
    <property type="entry name" value="PH domain-like"/>
    <property type="match status" value="1"/>
</dbReference>
<dbReference type="InterPro" id="IPR011993">
    <property type="entry name" value="PH-like_dom_sf"/>
</dbReference>
<evidence type="ECO:0000259" key="2">
    <source>
        <dbReference type="Pfam" id="PF07933"/>
    </source>
</evidence>
<feature type="domain" description="NECAP PHear" evidence="2">
    <location>
        <begin position="16"/>
        <end position="172"/>
    </location>
</feature>
<dbReference type="STRING" id="1157962.A0A250WXI2"/>
<protein>
    <recommendedName>
        <fullName evidence="2">NECAP PHear domain-containing protein</fullName>
    </recommendedName>
</protein>
<dbReference type="Pfam" id="PF07933">
    <property type="entry name" value="DUF1681"/>
    <property type="match status" value="1"/>
</dbReference>
<accession>A0A250WXI2</accession>
<dbReference type="OrthoDB" id="10265489at2759"/>
<dbReference type="AlphaFoldDB" id="A0A250WXI2"/>
<dbReference type="GO" id="GO:0030125">
    <property type="term" value="C:clathrin vesicle coat"/>
    <property type="evidence" value="ECO:0007669"/>
    <property type="project" value="TreeGrafter"/>
</dbReference>
<dbReference type="EMBL" id="BEGY01000012">
    <property type="protein sequence ID" value="GAX75534.1"/>
    <property type="molecule type" value="Genomic_DNA"/>
</dbReference>
<dbReference type="PANTHER" id="PTHR12847:SF3">
    <property type="entry name" value="EAR-BINDING COAT-ASSOCIATED PROTEIN 2, PUTATIVE, EXPRESSED-RELATED"/>
    <property type="match status" value="1"/>
</dbReference>
<dbReference type="InterPro" id="IPR012466">
    <property type="entry name" value="NECAP_PHear"/>
</dbReference>
<keyword evidence="4" id="KW-1185">Reference proteome</keyword>
<name>A0A250WXI2_9CHLO</name>
<evidence type="ECO:0000313" key="4">
    <source>
        <dbReference type="Proteomes" id="UP000232323"/>
    </source>
</evidence>
<proteinExistence type="predicted"/>
<evidence type="ECO:0000313" key="3">
    <source>
        <dbReference type="EMBL" id="GAX75534.1"/>
    </source>
</evidence>
<dbReference type="GO" id="GO:0006897">
    <property type="term" value="P:endocytosis"/>
    <property type="evidence" value="ECO:0007669"/>
    <property type="project" value="InterPro"/>
</dbReference>
<evidence type="ECO:0000256" key="1">
    <source>
        <dbReference type="SAM" id="MobiDB-lite"/>
    </source>
</evidence>
<sequence>MVIIRQMNYRHCHCACPVFEGRMRVISKGEFCEIRFEDTANGTGELFASAPIPYGKRTTYVEAVVDSSRNYVVRVEDSTSRQHAFLGMSFSERSDSFDFNEALLRHDKQVERERAAAILSNGPPAPSISQSDTAMTRTSASEQAVLQDVKSLYAGHDDYALKEGQTIKVNIQKKAPKPGGLFSSSATNSNPGLGLSVPFPSKDTTTRALGLIPPPPSW</sequence>
<dbReference type="PANTHER" id="PTHR12847">
    <property type="entry name" value="ATP-BINDING CASSETTE ABC TRANSPORTER-RELATED"/>
    <property type="match status" value="1"/>
</dbReference>
<feature type="compositionally biased region" description="Polar residues" evidence="1">
    <location>
        <begin position="182"/>
        <end position="191"/>
    </location>
</feature>
<dbReference type="Proteomes" id="UP000232323">
    <property type="component" value="Unassembled WGS sequence"/>
</dbReference>
<organism evidence="3 4">
    <name type="scientific">Chlamydomonas eustigma</name>
    <dbReference type="NCBI Taxonomy" id="1157962"/>
    <lineage>
        <taxon>Eukaryota</taxon>
        <taxon>Viridiplantae</taxon>
        <taxon>Chlorophyta</taxon>
        <taxon>core chlorophytes</taxon>
        <taxon>Chlorophyceae</taxon>
        <taxon>CS clade</taxon>
        <taxon>Chlamydomonadales</taxon>
        <taxon>Chlamydomonadaceae</taxon>
        <taxon>Chlamydomonas</taxon>
    </lineage>
</organism>